<dbReference type="AlphaFoldDB" id="A0AAW0DWB8"/>
<feature type="signal peptide" evidence="1">
    <location>
        <begin position="1"/>
        <end position="20"/>
    </location>
</feature>
<dbReference type="Proteomes" id="UP001362999">
    <property type="component" value="Unassembled WGS sequence"/>
</dbReference>
<keyword evidence="3" id="KW-1185">Reference proteome</keyword>
<proteinExistence type="predicted"/>
<evidence type="ECO:0000313" key="2">
    <source>
        <dbReference type="EMBL" id="KAK7055770.1"/>
    </source>
</evidence>
<dbReference type="EMBL" id="JAWWNJ010000005">
    <property type="protein sequence ID" value="KAK7055770.1"/>
    <property type="molecule type" value="Genomic_DNA"/>
</dbReference>
<comment type="caution">
    <text evidence="2">The sequence shown here is derived from an EMBL/GenBank/DDBJ whole genome shotgun (WGS) entry which is preliminary data.</text>
</comment>
<evidence type="ECO:0000256" key="1">
    <source>
        <dbReference type="SAM" id="SignalP"/>
    </source>
</evidence>
<name>A0AAW0DWB8_9AGAR</name>
<keyword evidence="1" id="KW-0732">Signal</keyword>
<evidence type="ECO:0000313" key="3">
    <source>
        <dbReference type="Proteomes" id="UP001362999"/>
    </source>
</evidence>
<gene>
    <name evidence="2" type="ORF">R3P38DRAFT_2848937</name>
</gene>
<reference evidence="2 3" key="1">
    <citation type="journal article" date="2024" name="J Genomics">
        <title>Draft genome sequencing and assembly of Favolaschia claudopus CIRM-BRFM 2984 isolated from oak limbs.</title>
        <authorList>
            <person name="Navarro D."/>
            <person name="Drula E."/>
            <person name="Chaduli D."/>
            <person name="Cazenave R."/>
            <person name="Ahrendt S."/>
            <person name="Wang J."/>
            <person name="Lipzen A."/>
            <person name="Daum C."/>
            <person name="Barry K."/>
            <person name="Grigoriev I.V."/>
            <person name="Favel A."/>
            <person name="Rosso M.N."/>
            <person name="Martin F."/>
        </authorList>
    </citation>
    <scope>NUCLEOTIDE SEQUENCE [LARGE SCALE GENOMIC DNA]</scope>
    <source>
        <strain evidence="2 3">CIRM-BRFM 2984</strain>
    </source>
</reference>
<organism evidence="2 3">
    <name type="scientific">Favolaschia claudopus</name>
    <dbReference type="NCBI Taxonomy" id="2862362"/>
    <lineage>
        <taxon>Eukaryota</taxon>
        <taxon>Fungi</taxon>
        <taxon>Dikarya</taxon>
        <taxon>Basidiomycota</taxon>
        <taxon>Agaricomycotina</taxon>
        <taxon>Agaricomycetes</taxon>
        <taxon>Agaricomycetidae</taxon>
        <taxon>Agaricales</taxon>
        <taxon>Marasmiineae</taxon>
        <taxon>Mycenaceae</taxon>
        <taxon>Favolaschia</taxon>
    </lineage>
</organism>
<sequence length="102" mass="11282">MQFTLLVGIVASCLALSVAAAPIENLNALRSRITLPPLIGSSSSHFPSRCPTILRAHLSRNQVVRCTLAFENNTHQTRYKTFLKHPHSFFRARLDIPAASTL</sequence>
<accession>A0AAW0DWB8</accession>
<protein>
    <submittedName>
        <fullName evidence="2">Uncharacterized protein</fullName>
    </submittedName>
</protein>
<feature type="chain" id="PRO_5043900560" evidence="1">
    <location>
        <begin position="21"/>
        <end position="102"/>
    </location>
</feature>